<feature type="binding site" evidence="3">
    <location>
        <begin position="7"/>
        <end position="14"/>
    </location>
    <ligand>
        <name>substrate</name>
    </ligand>
</feature>
<feature type="active site" description="Proton donor/acceptor" evidence="2">
    <location>
        <position position="91"/>
    </location>
</feature>
<dbReference type="AlphaFoldDB" id="A0A545UY49"/>
<dbReference type="GO" id="GO:0005829">
    <property type="term" value="C:cytosol"/>
    <property type="evidence" value="ECO:0007669"/>
    <property type="project" value="TreeGrafter"/>
</dbReference>
<dbReference type="PANTHER" id="PTHR46517">
    <property type="entry name" value="FRUCTOSE-2,6-BISPHOSPHATASE TIGAR"/>
    <property type="match status" value="1"/>
</dbReference>
<dbReference type="GO" id="GO:0045820">
    <property type="term" value="P:negative regulation of glycolytic process"/>
    <property type="evidence" value="ECO:0007669"/>
    <property type="project" value="TreeGrafter"/>
</dbReference>
<dbReference type="SMART" id="SM00855">
    <property type="entry name" value="PGAM"/>
    <property type="match status" value="1"/>
</dbReference>
<reference evidence="4 5" key="1">
    <citation type="journal article" date="2019" name="Appl. Microbiol. Biotechnol.">
        <title>Genome sequence of Isaria javanica and comparative genome analysis insights into family S53 peptidase evolution in fungal entomopathogens.</title>
        <authorList>
            <person name="Lin R."/>
            <person name="Zhang X."/>
            <person name="Xin B."/>
            <person name="Zou M."/>
            <person name="Gao Y."/>
            <person name="Qin F."/>
            <person name="Hu Q."/>
            <person name="Xie B."/>
            <person name="Cheng X."/>
        </authorList>
    </citation>
    <scope>NUCLEOTIDE SEQUENCE [LARGE SCALE GENOMIC DNA]</scope>
    <source>
        <strain evidence="4 5">IJ1G</strain>
    </source>
</reference>
<dbReference type="InterPro" id="IPR029033">
    <property type="entry name" value="His_PPase_superfam"/>
</dbReference>
<dbReference type="PANTHER" id="PTHR46517:SF1">
    <property type="entry name" value="FRUCTOSE-2,6-BISPHOSPHATASE TIGAR"/>
    <property type="match status" value="1"/>
</dbReference>
<proteinExistence type="predicted"/>
<feature type="binding site" evidence="3">
    <location>
        <position position="61"/>
    </location>
    <ligand>
        <name>substrate</name>
    </ligand>
</feature>
<evidence type="ECO:0000256" key="2">
    <source>
        <dbReference type="PIRSR" id="PIRSR613078-1"/>
    </source>
</evidence>
<comment type="caution">
    <text evidence="4">The sequence shown here is derived from an EMBL/GenBank/DDBJ whole genome shotgun (WGS) entry which is preliminary data.</text>
</comment>
<keyword evidence="1" id="KW-0378">Hydrolase</keyword>
<name>A0A545UY49_9HYPO</name>
<evidence type="ECO:0000256" key="3">
    <source>
        <dbReference type="PIRSR" id="PIRSR613078-2"/>
    </source>
</evidence>
<dbReference type="GO" id="GO:0043456">
    <property type="term" value="P:regulation of pentose-phosphate shunt"/>
    <property type="evidence" value="ECO:0007669"/>
    <property type="project" value="TreeGrafter"/>
</dbReference>
<evidence type="ECO:0000256" key="1">
    <source>
        <dbReference type="ARBA" id="ARBA00022801"/>
    </source>
</evidence>
<keyword evidence="5" id="KW-1185">Reference proteome</keyword>
<dbReference type="InterPro" id="IPR001345">
    <property type="entry name" value="PG/BPGM_mutase_AS"/>
</dbReference>
<dbReference type="InterPro" id="IPR051695">
    <property type="entry name" value="Phosphoglycerate_Mutase"/>
</dbReference>
<organism evidence="4 5">
    <name type="scientific">Cordyceps javanica</name>
    <dbReference type="NCBI Taxonomy" id="43265"/>
    <lineage>
        <taxon>Eukaryota</taxon>
        <taxon>Fungi</taxon>
        <taxon>Dikarya</taxon>
        <taxon>Ascomycota</taxon>
        <taxon>Pezizomycotina</taxon>
        <taxon>Sordariomycetes</taxon>
        <taxon>Hypocreomycetidae</taxon>
        <taxon>Hypocreales</taxon>
        <taxon>Cordycipitaceae</taxon>
        <taxon>Cordyceps</taxon>
    </lineage>
</organism>
<dbReference type="CDD" id="cd07067">
    <property type="entry name" value="HP_PGM_like"/>
    <property type="match status" value="1"/>
</dbReference>
<dbReference type="Proteomes" id="UP000315783">
    <property type="component" value="Unassembled WGS sequence"/>
</dbReference>
<dbReference type="EMBL" id="SPUK01000010">
    <property type="protein sequence ID" value="TQV94367.1"/>
    <property type="molecule type" value="Genomic_DNA"/>
</dbReference>
<dbReference type="PROSITE" id="PS00175">
    <property type="entry name" value="PG_MUTASE"/>
    <property type="match status" value="1"/>
</dbReference>
<sequence>MRLLLVRHGETVDNVAGNYAGVTDSPLTAHGALQAGRLAAWLAARFSSRPLRAIFTSDLQRAARTGGAVRSVCGGDGAVPVPLRTTPLLRERDFGPLEGVPCRDCRVDPETVAETTASMRARARRFLDEMLLPLLYRPGSRADDVCVVVAHGLLLRVLYACLLECVPFGRLTLERSLMPGAAGAGAGAASPMYPGWANTGYLECMLLPGSPNDHQDLRMHVLQVNCTTHLKDMRRTRGGIGSAAYDSRQRSIDSYFAAPAR</sequence>
<feature type="active site" description="Tele-phosphohistidine intermediate" evidence="2">
    <location>
        <position position="8"/>
    </location>
</feature>
<gene>
    <name evidence="4" type="ORF">IF1G_07246</name>
</gene>
<dbReference type="OrthoDB" id="354304at2759"/>
<protein>
    <submittedName>
        <fullName evidence="4">Alpha-ribazole-5'-phosphate phosphatase</fullName>
    </submittedName>
</protein>
<dbReference type="Gene3D" id="3.40.50.1240">
    <property type="entry name" value="Phosphoglycerate mutase-like"/>
    <property type="match status" value="1"/>
</dbReference>
<dbReference type="Pfam" id="PF00300">
    <property type="entry name" value="His_Phos_1"/>
    <property type="match status" value="1"/>
</dbReference>
<dbReference type="InterPro" id="IPR013078">
    <property type="entry name" value="His_Pase_superF_clade-1"/>
</dbReference>
<dbReference type="GO" id="GO:0004331">
    <property type="term" value="F:fructose-2,6-bisphosphate 2-phosphatase activity"/>
    <property type="evidence" value="ECO:0007669"/>
    <property type="project" value="TreeGrafter"/>
</dbReference>
<dbReference type="SUPFAM" id="SSF53254">
    <property type="entry name" value="Phosphoglycerate mutase-like"/>
    <property type="match status" value="1"/>
</dbReference>
<accession>A0A545UY49</accession>
<evidence type="ECO:0000313" key="5">
    <source>
        <dbReference type="Proteomes" id="UP000315783"/>
    </source>
</evidence>
<dbReference type="STRING" id="43265.A0A545UY49"/>
<evidence type="ECO:0000313" key="4">
    <source>
        <dbReference type="EMBL" id="TQV94367.1"/>
    </source>
</evidence>